<reference evidence="2 3" key="1">
    <citation type="submission" date="2023-11" db="EMBL/GenBank/DDBJ databases">
        <title>Unpublished Manusciprt.</title>
        <authorList>
            <person name="Saticioglu I.B."/>
            <person name="Ay H."/>
            <person name="Ajmi N."/>
            <person name="Altun S."/>
            <person name="Duman M."/>
        </authorList>
    </citation>
    <scope>NUCLEOTIDE SEQUENCE [LARGE SCALE GENOMIC DNA]</scope>
    <source>
        <strain evidence="2 3">Fl-318</strain>
    </source>
</reference>
<keyword evidence="1" id="KW-0732">Signal</keyword>
<dbReference type="Proteomes" id="UP001273350">
    <property type="component" value="Unassembled WGS sequence"/>
</dbReference>
<evidence type="ECO:0000256" key="1">
    <source>
        <dbReference type="SAM" id="SignalP"/>
    </source>
</evidence>
<keyword evidence="3" id="KW-1185">Reference proteome</keyword>
<accession>A0ABU4RI01</accession>
<evidence type="ECO:0000313" key="3">
    <source>
        <dbReference type="Proteomes" id="UP001273350"/>
    </source>
</evidence>
<organism evidence="2 3">
    <name type="scientific">Flavobacterium cupriresistens</name>
    <dbReference type="NCBI Taxonomy" id="2893885"/>
    <lineage>
        <taxon>Bacteria</taxon>
        <taxon>Pseudomonadati</taxon>
        <taxon>Bacteroidota</taxon>
        <taxon>Flavobacteriia</taxon>
        <taxon>Flavobacteriales</taxon>
        <taxon>Flavobacteriaceae</taxon>
        <taxon>Flavobacterium</taxon>
    </lineage>
</organism>
<dbReference type="RefSeq" id="WP_230003391.1">
    <property type="nucleotide sequence ID" value="NZ_CP087134.1"/>
</dbReference>
<feature type="chain" id="PRO_5045608021" evidence="1">
    <location>
        <begin position="20"/>
        <end position="165"/>
    </location>
</feature>
<feature type="signal peptide" evidence="1">
    <location>
        <begin position="1"/>
        <end position="19"/>
    </location>
</feature>
<sequence length="165" mass="18984">MKSVVFVVLSVFFSVSVVAQCEIHNKVQADGSMSYFLEPATFYTTKSKSLKIGIVTDKESYFIALQPIPFPSKGTGQKIKEDLIIELSNTNKYKLQHFDTRYIKHDSVMQVLYLIDKKDLKDFSVFEAVSADINMEGTEFVRNYAFKLHKKAIMQQLNCFLKEEE</sequence>
<dbReference type="EMBL" id="JAWXVI010000006">
    <property type="protein sequence ID" value="MDX6190186.1"/>
    <property type="molecule type" value="Genomic_DNA"/>
</dbReference>
<gene>
    <name evidence="2" type="ORF">SGQ83_12565</name>
</gene>
<evidence type="ECO:0000313" key="2">
    <source>
        <dbReference type="EMBL" id="MDX6190186.1"/>
    </source>
</evidence>
<comment type="caution">
    <text evidence="2">The sequence shown here is derived from an EMBL/GenBank/DDBJ whole genome shotgun (WGS) entry which is preliminary data.</text>
</comment>
<proteinExistence type="predicted"/>
<protein>
    <submittedName>
        <fullName evidence="2">Uncharacterized protein</fullName>
    </submittedName>
</protein>
<name>A0ABU4RI01_9FLAO</name>